<protein>
    <recommendedName>
        <fullName evidence="4">2-amino-4-hydroxy-6-hydroxymethyldihydropteridine pyrophosphokinase</fullName>
        <ecNumber evidence="3">2.7.6.3</ecNumber>
    </recommendedName>
    <alternativeName>
        <fullName evidence="11">6-hydroxymethyl-7,8-dihydropterin pyrophosphokinase</fullName>
    </alternativeName>
    <alternativeName>
        <fullName evidence="12">7,8-dihydro-6-hydroxymethylpterin-pyrophosphokinase</fullName>
    </alternativeName>
</protein>
<evidence type="ECO:0000256" key="1">
    <source>
        <dbReference type="ARBA" id="ARBA00005051"/>
    </source>
</evidence>
<keyword evidence="7" id="KW-0418">Kinase</keyword>
<name>A0A9D1W8Y7_9SPHI</name>
<keyword evidence="8" id="KW-0067">ATP-binding</keyword>
<evidence type="ECO:0000256" key="9">
    <source>
        <dbReference type="ARBA" id="ARBA00022909"/>
    </source>
</evidence>
<keyword evidence="13" id="KW-0597">Phosphoprotein</keyword>
<dbReference type="InterPro" id="IPR036641">
    <property type="entry name" value="HPT_dom_sf"/>
</dbReference>
<feature type="modified residue" description="Phosphohistidine" evidence="13">
    <location>
        <position position="225"/>
    </location>
</feature>
<dbReference type="CDD" id="cd00483">
    <property type="entry name" value="HPPK"/>
    <property type="match status" value="1"/>
</dbReference>
<dbReference type="AlphaFoldDB" id="A0A9D1W8Y7"/>
<feature type="domain" description="HPt" evidence="14">
    <location>
        <begin position="186"/>
        <end position="284"/>
    </location>
</feature>
<evidence type="ECO:0000256" key="3">
    <source>
        <dbReference type="ARBA" id="ARBA00013253"/>
    </source>
</evidence>
<keyword evidence="6" id="KW-0547">Nucleotide-binding</keyword>
<reference evidence="15" key="1">
    <citation type="journal article" date="2021" name="PeerJ">
        <title>Extensive microbial diversity within the chicken gut microbiome revealed by metagenomics and culture.</title>
        <authorList>
            <person name="Gilroy R."/>
            <person name="Ravi A."/>
            <person name="Getino M."/>
            <person name="Pursley I."/>
            <person name="Horton D.L."/>
            <person name="Alikhan N.F."/>
            <person name="Baker D."/>
            <person name="Gharbi K."/>
            <person name="Hall N."/>
            <person name="Watson M."/>
            <person name="Adriaenssens E.M."/>
            <person name="Foster-Nyarko E."/>
            <person name="Jarju S."/>
            <person name="Secka A."/>
            <person name="Antonio M."/>
            <person name="Oren A."/>
            <person name="Chaudhuri R.R."/>
            <person name="La Ragione R."/>
            <person name="Hildebrand F."/>
            <person name="Pallen M.J."/>
        </authorList>
    </citation>
    <scope>NUCLEOTIDE SEQUENCE</scope>
    <source>
        <strain evidence="15">1719</strain>
    </source>
</reference>
<accession>A0A9D1W8Y7</accession>
<dbReference type="SUPFAM" id="SSF55083">
    <property type="entry name" value="6-hydroxymethyl-7,8-dihydropterin pyrophosphokinase, HPPK"/>
    <property type="match status" value="1"/>
</dbReference>
<gene>
    <name evidence="15" type="primary">folK</name>
    <name evidence="15" type="ORF">H9853_03015</name>
</gene>
<dbReference type="GO" id="GO:0003848">
    <property type="term" value="F:2-amino-4-hydroxy-6-hydroxymethyldihydropteridine diphosphokinase activity"/>
    <property type="evidence" value="ECO:0007669"/>
    <property type="project" value="UniProtKB-EC"/>
</dbReference>
<comment type="function">
    <text evidence="10">Catalyzes the transfer of pyrophosphate from adenosine triphosphate (ATP) to 6-hydroxymethyl-7,8-dihydropterin, an enzymatic step in folate biosynthesis pathway.</text>
</comment>
<dbReference type="EC" id="2.7.6.3" evidence="3"/>
<comment type="caution">
    <text evidence="15">The sequence shown here is derived from an EMBL/GenBank/DDBJ whole genome shotgun (WGS) entry which is preliminary data.</text>
</comment>
<dbReference type="GO" id="GO:0005524">
    <property type="term" value="F:ATP binding"/>
    <property type="evidence" value="ECO:0007669"/>
    <property type="project" value="UniProtKB-KW"/>
</dbReference>
<dbReference type="Pfam" id="PF01627">
    <property type="entry name" value="Hpt"/>
    <property type="match status" value="1"/>
</dbReference>
<evidence type="ECO:0000256" key="2">
    <source>
        <dbReference type="ARBA" id="ARBA00005810"/>
    </source>
</evidence>
<evidence type="ECO:0000256" key="5">
    <source>
        <dbReference type="ARBA" id="ARBA00022679"/>
    </source>
</evidence>
<evidence type="ECO:0000256" key="7">
    <source>
        <dbReference type="ARBA" id="ARBA00022777"/>
    </source>
</evidence>
<evidence type="ECO:0000256" key="12">
    <source>
        <dbReference type="ARBA" id="ARBA00033413"/>
    </source>
</evidence>
<evidence type="ECO:0000256" key="8">
    <source>
        <dbReference type="ARBA" id="ARBA00022840"/>
    </source>
</evidence>
<comment type="similarity">
    <text evidence="2">Belongs to the HPPK family.</text>
</comment>
<evidence type="ECO:0000256" key="6">
    <source>
        <dbReference type="ARBA" id="ARBA00022741"/>
    </source>
</evidence>
<evidence type="ECO:0000256" key="11">
    <source>
        <dbReference type="ARBA" id="ARBA00029766"/>
    </source>
</evidence>
<reference evidence="15" key="2">
    <citation type="submission" date="2021-04" db="EMBL/GenBank/DDBJ databases">
        <authorList>
            <person name="Gilroy R."/>
        </authorList>
    </citation>
    <scope>NUCLEOTIDE SEQUENCE</scope>
    <source>
        <strain evidence="15">1719</strain>
    </source>
</reference>
<proteinExistence type="inferred from homology"/>
<dbReference type="SUPFAM" id="SSF47226">
    <property type="entry name" value="Histidine-containing phosphotransfer domain, HPT domain"/>
    <property type="match status" value="1"/>
</dbReference>
<dbReference type="Proteomes" id="UP000824156">
    <property type="component" value="Unassembled WGS sequence"/>
</dbReference>
<dbReference type="InterPro" id="IPR008207">
    <property type="entry name" value="Sig_transdc_His_kin_Hpt_dom"/>
</dbReference>
<dbReference type="GO" id="GO:0004672">
    <property type="term" value="F:protein kinase activity"/>
    <property type="evidence" value="ECO:0007669"/>
    <property type="project" value="UniProtKB-ARBA"/>
</dbReference>
<dbReference type="PANTHER" id="PTHR43071:SF1">
    <property type="entry name" value="2-AMINO-4-HYDROXY-6-HYDROXYMETHYLDIHYDROPTERIDINE PYROPHOSPHOKINASE"/>
    <property type="match status" value="1"/>
</dbReference>
<organism evidence="15 16">
    <name type="scientific">Candidatus Sphingobacterium stercoripullorum</name>
    <dbReference type="NCBI Taxonomy" id="2838759"/>
    <lineage>
        <taxon>Bacteria</taxon>
        <taxon>Pseudomonadati</taxon>
        <taxon>Bacteroidota</taxon>
        <taxon>Sphingobacteriia</taxon>
        <taxon>Sphingobacteriales</taxon>
        <taxon>Sphingobacteriaceae</taxon>
        <taxon>Sphingobacterium</taxon>
    </lineage>
</organism>
<dbReference type="PROSITE" id="PS50894">
    <property type="entry name" value="HPT"/>
    <property type="match status" value="1"/>
</dbReference>
<evidence type="ECO:0000313" key="16">
    <source>
        <dbReference type="Proteomes" id="UP000824156"/>
    </source>
</evidence>
<dbReference type="PANTHER" id="PTHR43071">
    <property type="entry name" value="2-AMINO-4-HYDROXY-6-HYDROXYMETHYLDIHYDROPTERIDINE PYROPHOSPHOKINASE"/>
    <property type="match status" value="1"/>
</dbReference>
<dbReference type="InterPro" id="IPR035907">
    <property type="entry name" value="Hppk_sf"/>
</dbReference>
<dbReference type="NCBIfam" id="TIGR01498">
    <property type="entry name" value="folK"/>
    <property type="match status" value="1"/>
</dbReference>
<evidence type="ECO:0000256" key="4">
    <source>
        <dbReference type="ARBA" id="ARBA00016218"/>
    </source>
</evidence>
<sequence>MSSTKNIYILLGGNQGNTEAIFHKAIMMLQSDVGTINKVSSLYKTAAWGKTDQPDFINQVLKMSSKLSPESLLQNTQQIEKLLGRERLEHWGPRVIDIDILYYGTTIVSTEHLTIPHPRIQERRFVLEPLNEISPNLIHPVLGLSQKELLAQCTDKLMVEKIMSTKENNTYSVINVQAIKENFFDNAELIKEFTDLYLSQTPEDFSRLKQAIEKENRSDSYDLAHQMKPSMEYVGASSLRIELGTLEQLLKEEQNMVTIREHFQKIATKIEILLEELKDFQSSL</sequence>
<comment type="pathway">
    <text evidence="1">Cofactor biosynthesis; tetrahydrofolate biosynthesis; 2-amino-4-hydroxy-6-hydroxymethyl-7,8-dihydropteridine diphosphate from 7,8-dihydroneopterin triphosphate: step 4/4.</text>
</comment>
<evidence type="ECO:0000259" key="14">
    <source>
        <dbReference type="PROSITE" id="PS50894"/>
    </source>
</evidence>
<keyword evidence="5 15" id="KW-0808">Transferase</keyword>
<dbReference type="Gene3D" id="1.20.120.160">
    <property type="entry name" value="HPT domain"/>
    <property type="match status" value="1"/>
</dbReference>
<dbReference type="Pfam" id="PF01288">
    <property type="entry name" value="HPPK"/>
    <property type="match status" value="1"/>
</dbReference>
<dbReference type="EMBL" id="DXEZ01000085">
    <property type="protein sequence ID" value="HIX53972.1"/>
    <property type="molecule type" value="Genomic_DNA"/>
</dbReference>
<dbReference type="InterPro" id="IPR000550">
    <property type="entry name" value="Hppk"/>
</dbReference>
<keyword evidence="9" id="KW-0289">Folate biosynthesis</keyword>
<dbReference type="GO" id="GO:0000160">
    <property type="term" value="P:phosphorelay signal transduction system"/>
    <property type="evidence" value="ECO:0007669"/>
    <property type="project" value="InterPro"/>
</dbReference>
<dbReference type="GO" id="GO:0046656">
    <property type="term" value="P:folic acid biosynthetic process"/>
    <property type="evidence" value="ECO:0007669"/>
    <property type="project" value="UniProtKB-KW"/>
</dbReference>
<dbReference type="Gene3D" id="3.30.70.560">
    <property type="entry name" value="7,8-Dihydro-6-hydroxymethylpterin-pyrophosphokinase HPPK"/>
    <property type="match status" value="1"/>
</dbReference>
<dbReference type="PROSITE" id="PS00794">
    <property type="entry name" value="HPPK"/>
    <property type="match status" value="1"/>
</dbReference>
<evidence type="ECO:0000256" key="10">
    <source>
        <dbReference type="ARBA" id="ARBA00029409"/>
    </source>
</evidence>
<evidence type="ECO:0000313" key="15">
    <source>
        <dbReference type="EMBL" id="HIX53972.1"/>
    </source>
</evidence>
<evidence type="ECO:0000256" key="13">
    <source>
        <dbReference type="PROSITE-ProRule" id="PRU00110"/>
    </source>
</evidence>